<sequence length="158" mass="17298">MPSNPRLPSTTSKLQSMLIPRPPRVSLLPLQSVWQPARFPTPGNVRARLNSSLGQEWKGSSTDDHVVERSKHKRDITDPQTESSDSGLKEKKESAGVADESKPGAVTEREGLKQERQAKKEHPKAPEPIIGMNDERAQVSATCPFTTRTVIVGNLSPG</sequence>
<proteinExistence type="predicted"/>
<feature type="region of interest" description="Disordered" evidence="1">
    <location>
        <begin position="36"/>
        <end position="136"/>
    </location>
</feature>
<dbReference type="GeneID" id="66995688"/>
<feature type="compositionally biased region" description="Polar residues" evidence="1">
    <location>
        <begin position="1"/>
        <end position="15"/>
    </location>
</feature>
<name>A0A8E0QUJ1_9EURO</name>
<dbReference type="RefSeq" id="XP_043149023.1">
    <property type="nucleotide sequence ID" value="XM_043293088.1"/>
</dbReference>
<gene>
    <name evidence="2" type="ORF">Aud_008211</name>
</gene>
<organism evidence="2 3">
    <name type="scientific">Aspergillus udagawae</name>
    <dbReference type="NCBI Taxonomy" id="91492"/>
    <lineage>
        <taxon>Eukaryota</taxon>
        <taxon>Fungi</taxon>
        <taxon>Dikarya</taxon>
        <taxon>Ascomycota</taxon>
        <taxon>Pezizomycotina</taxon>
        <taxon>Eurotiomycetes</taxon>
        <taxon>Eurotiomycetidae</taxon>
        <taxon>Eurotiales</taxon>
        <taxon>Aspergillaceae</taxon>
        <taxon>Aspergillus</taxon>
        <taxon>Aspergillus subgen. Fumigati</taxon>
    </lineage>
</organism>
<feature type="compositionally biased region" description="Basic and acidic residues" evidence="1">
    <location>
        <begin position="87"/>
        <end position="125"/>
    </location>
</feature>
<accession>A0A8E0QUJ1</accession>
<comment type="caution">
    <text evidence="2">The sequence shown here is derived from an EMBL/GenBank/DDBJ whole genome shotgun (WGS) entry which is preliminary data.</text>
</comment>
<dbReference type="AlphaFoldDB" id="A0A8E0QUJ1"/>
<protein>
    <submittedName>
        <fullName evidence="2">Uncharacterized protein</fullName>
    </submittedName>
</protein>
<feature type="compositionally biased region" description="Polar residues" evidence="1">
    <location>
        <begin position="49"/>
        <end position="60"/>
    </location>
</feature>
<reference evidence="2" key="2">
    <citation type="submission" date="2021-01" db="EMBL/GenBank/DDBJ databases">
        <title>Pan-genome distribution and transcriptional activeness of fungal secondary metabolism genes in Aspergillus section Fumigati.</title>
        <authorList>
            <person name="Takahashi H."/>
            <person name="Umemura M."/>
            <person name="Ninomiya A."/>
            <person name="Kusuya Y."/>
            <person name="Urayama S."/>
            <person name="Shimizu M."/>
            <person name="Watanabe A."/>
            <person name="Kamei K."/>
            <person name="Yaguchi T."/>
            <person name="Hagiwara D."/>
        </authorList>
    </citation>
    <scope>NUCLEOTIDE SEQUENCE</scope>
    <source>
        <strain evidence="2">IFM 46973</strain>
    </source>
</reference>
<dbReference type="EMBL" id="BBXM02000006">
    <property type="protein sequence ID" value="GIC91757.1"/>
    <property type="molecule type" value="Genomic_DNA"/>
</dbReference>
<dbReference type="Proteomes" id="UP000036893">
    <property type="component" value="Unassembled WGS sequence"/>
</dbReference>
<evidence type="ECO:0000256" key="1">
    <source>
        <dbReference type="SAM" id="MobiDB-lite"/>
    </source>
</evidence>
<evidence type="ECO:0000313" key="3">
    <source>
        <dbReference type="Proteomes" id="UP000036893"/>
    </source>
</evidence>
<evidence type="ECO:0000313" key="2">
    <source>
        <dbReference type="EMBL" id="GIC91757.1"/>
    </source>
</evidence>
<feature type="region of interest" description="Disordered" evidence="1">
    <location>
        <begin position="1"/>
        <end position="22"/>
    </location>
</feature>
<reference evidence="2" key="1">
    <citation type="journal article" date="2015" name="Genome Announc.">
        <title>Draft Genome Sequence of the Pathogenic Filamentous Fungus Aspergillus udagawae Strain IFM 46973T.</title>
        <authorList>
            <person name="Kusuya Y."/>
            <person name="Takahashi-Nakaguchi A."/>
            <person name="Takahashi H."/>
            <person name="Yaguchi T."/>
        </authorList>
    </citation>
    <scope>NUCLEOTIDE SEQUENCE</scope>
    <source>
        <strain evidence="2">IFM 46973</strain>
    </source>
</reference>